<evidence type="ECO:0000259" key="11">
    <source>
        <dbReference type="PROSITE" id="PS50878"/>
    </source>
</evidence>
<sequence>MNRLKQVTNKDDFAKLLGFKNSRYINYVLYCIGTDKLYKEFEIPKKNGGVRIICAPKPELKLLQKKLAYVLWDCFVDDLSSKSKEKNYKIPMLSHAFEKNKSIITNAQAHRNKKYILNVDLKDYFETFNFGRVRGFFIKDKDFQVSPEVATVIAQIACYQGKLPQGAPSSPIITNLITRILDYRIVKIAKKYRFTYTRYADDLTFSTNRKLYSNKLKATKELDKFLEELEKLIVSSGFEINSKKTRLSDAMQRQEVTGLIVNKKLNVKREYIKNTRAMAFKLYKDEKFEIDGKQGTIEQLTGRFAFIFQIDQYNNYLLYKKSLVENSLNSQKNLLGRNLSKKSDSKYYWKYIFYNRDLRKELFYNKQHKTYNLPKEFYAISKEDKKNYMAFFDSKEKEYKKFLFYKYFYGNSNPIIVPEGKTDPRYIKAALKNLYLKYPELIKKSGNKFIFEIDFLKHSNTIEYLFNVPEGGPGFQYWYNYFSDKKDFPMSDKEKLLYPNYIEYFYNQTSAHPKKPTIFLFDNEPSGNPLYAFVNYAKDLEISSSNLNQIRGSSFSKIVKKNSLYIMATPLIKNWNQGTSSDIEDLIVSNDKNIEPIQNFMKINKIDSLNVLDVKKHKEIFSKFVLRNFNKFDFTAFIPLLDGIRDNILDYKMKK</sequence>
<feature type="domain" description="Reverse transcriptase" evidence="11">
    <location>
        <begin position="24"/>
        <end position="261"/>
    </location>
</feature>
<keyword evidence="7 12" id="KW-0695">RNA-directed DNA polymerase</keyword>
<keyword evidence="6" id="KW-0460">Magnesium</keyword>
<dbReference type="EC" id="2.7.7.49" evidence="1"/>
<dbReference type="Proteomes" id="UP001549134">
    <property type="component" value="Unassembled WGS sequence"/>
</dbReference>
<evidence type="ECO:0000256" key="4">
    <source>
        <dbReference type="ARBA" id="ARBA00022723"/>
    </source>
</evidence>
<comment type="catalytic activity">
    <reaction evidence="10">
        <text>DNA(n) + a 2'-deoxyribonucleoside 5'-triphosphate = DNA(n+1) + diphosphate</text>
        <dbReference type="Rhea" id="RHEA:22508"/>
        <dbReference type="Rhea" id="RHEA-COMP:17339"/>
        <dbReference type="Rhea" id="RHEA-COMP:17340"/>
        <dbReference type="ChEBI" id="CHEBI:33019"/>
        <dbReference type="ChEBI" id="CHEBI:61560"/>
        <dbReference type="ChEBI" id="CHEBI:173112"/>
        <dbReference type="EC" id="2.7.7.49"/>
    </reaction>
</comment>
<keyword evidence="13" id="KW-1185">Reference proteome</keyword>
<evidence type="ECO:0000256" key="3">
    <source>
        <dbReference type="ARBA" id="ARBA00022695"/>
    </source>
</evidence>
<dbReference type="RefSeq" id="WP_237395621.1">
    <property type="nucleotide sequence ID" value="NZ_AP024276.1"/>
</dbReference>
<dbReference type="NCBIfam" id="NF038237">
    <property type="entry name" value="retron_Ec67_fus"/>
    <property type="match status" value="1"/>
</dbReference>
<keyword evidence="3" id="KW-0548">Nucleotidyltransferase</keyword>
<comment type="similarity">
    <text evidence="9">Belongs to the bacterial reverse transcriptase family.</text>
</comment>
<evidence type="ECO:0000256" key="6">
    <source>
        <dbReference type="ARBA" id="ARBA00022842"/>
    </source>
</evidence>
<proteinExistence type="inferred from homology"/>
<organism evidence="12 13">
    <name type="scientific">Streptococcus parasuis</name>
    <dbReference type="NCBI Taxonomy" id="1501662"/>
    <lineage>
        <taxon>Bacteria</taxon>
        <taxon>Bacillati</taxon>
        <taxon>Bacillota</taxon>
        <taxon>Bacilli</taxon>
        <taxon>Lactobacillales</taxon>
        <taxon>Streptococcaceae</taxon>
        <taxon>Streptococcus</taxon>
    </lineage>
</organism>
<keyword evidence="8" id="KW-0051">Antiviral defense</keyword>
<dbReference type="GO" id="GO:0003964">
    <property type="term" value="F:RNA-directed DNA polymerase activity"/>
    <property type="evidence" value="ECO:0007669"/>
    <property type="project" value="UniProtKB-KW"/>
</dbReference>
<evidence type="ECO:0000256" key="7">
    <source>
        <dbReference type="ARBA" id="ARBA00022918"/>
    </source>
</evidence>
<dbReference type="InterPro" id="IPR043502">
    <property type="entry name" value="DNA/RNA_pol_sf"/>
</dbReference>
<dbReference type="PANTHER" id="PTHR34047">
    <property type="entry name" value="NUCLEAR INTRON MATURASE 1, MITOCHONDRIAL-RELATED"/>
    <property type="match status" value="1"/>
</dbReference>
<dbReference type="PANTHER" id="PTHR34047:SF7">
    <property type="entry name" value="RNA-DIRECTED DNA POLYMERASE"/>
    <property type="match status" value="1"/>
</dbReference>
<dbReference type="CDD" id="cd03487">
    <property type="entry name" value="RT_Bac_retron_II"/>
    <property type="match status" value="1"/>
</dbReference>
<accession>A0ABV2ETU6</accession>
<evidence type="ECO:0000256" key="1">
    <source>
        <dbReference type="ARBA" id="ARBA00012493"/>
    </source>
</evidence>
<protein>
    <recommendedName>
        <fullName evidence="1">RNA-directed DNA polymerase</fullName>
        <ecNumber evidence="1">2.7.7.49</ecNumber>
    </recommendedName>
</protein>
<dbReference type="InterPro" id="IPR053543">
    <property type="entry name" value="Bacterial_RT"/>
</dbReference>
<dbReference type="InterPro" id="IPR000123">
    <property type="entry name" value="Reverse_transcriptase_msDNA"/>
</dbReference>
<evidence type="ECO:0000256" key="5">
    <source>
        <dbReference type="ARBA" id="ARBA00022763"/>
    </source>
</evidence>
<reference evidence="12 13" key="1">
    <citation type="submission" date="2024-06" db="EMBL/GenBank/DDBJ databases">
        <title>Genomic Encyclopedia of Type Strains, Phase IV (KMG-IV): sequencing the most valuable type-strain genomes for metagenomic binning, comparative biology and taxonomic classification.</title>
        <authorList>
            <person name="Goeker M."/>
        </authorList>
    </citation>
    <scope>NUCLEOTIDE SEQUENCE [LARGE SCALE GENOMIC DNA]</scope>
    <source>
        <strain evidence="12 13">DSM 29126</strain>
    </source>
</reference>
<dbReference type="InterPro" id="IPR051083">
    <property type="entry name" value="GrpII_Intron_Splice-Mob/Def"/>
</dbReference>
<evidence type="ECO:0000256" key="2">
    <source>
        <dbReference type="ARBA" id="ARBA00022679"/>
    </source>
</evidence>
<evidence type="ECO:0000313" key="12">
    <source>
        <dbReference type="EMBL" id="MET3534503.1"/>
    </source>
</evidence>
<dbReference type="EMBL" id="JBEPLX010000020">
    <property type="protein sequence ID" value="MET3534503.1"/>
    <property type="molecule type" value="Genomic_DNA"/>
</dbReference>
<dbReference type="SUPFAM" id="SSF56672">
    <property type="entry name" value="DNA/RNA polymerases"/>
    <property type="match status" value="1"/>
</dbReference>
<gene>
    <name evidence="12" type="ORF">ABID50_001664</name>
</gene>
<evidence type="ECO:0000256" key="9">
    <source>
        <dbReference type="ARBA" id="ARBA00034120"/>
    </source>
</evidence>
<dbReference type="PROSITE" id="PS50878">
    <property type="entry name" value="RT_POL"/>
    <property type="match status" value="1"/>
</dbReference>
<evidence type="ECO:0000256" key="8">
    <source>
        <dbReference type="ARBA" id="ARBA00023118"/>
    </source>
</evidence>
<keyword evidence="4" id="KW-0479">Metal-binding</keyword>
<dbReference type="GeneID" id="78826251"/>
<evidence type="ECO:0000256" key="10">
    <source>
        <dbReference type="ARBA" id="ARBA00048173"/>
    </source>
</evidence>
<name>A0ABV2ETU6_9STRE</name>
<comment type="caution">
    <text evidence="12">The sequence shown here is derived from an EMBL/GenBank/DDBJ whole genome shotgun (WGS) entry which is preliminary data.</text>
</comment>
<dbReference type="InterPro" id="IPR000477">
    <property type="entry name" value="RT_dom"/>
</dbReference>
<dbReference type="PRINTS" id="PR00866">
    <property type="entry name" value="RNADNAPOLMS"/>
</dbReference>
<keyword evidence="5" id="KW-0227">DNA damage</keyword>
<dbReference type="Pfam" id="PF00078">
    <property type="entry name" value="RVT_1"/>
    <property type="match status" value="1"/>
</dbReference>
<evidence type="ECO:0000313" key="13">
    <source>
        <dbReference type="Proteomes" id="UP001549134"/>
    </source>
</evidence>
<keyword evidence="2" id="KW-0808">Transferase</keyword>